<name>A0A1H0V441_9PSEU</name>
<evidence type="ECO:0000256" key="1">
    <source>
        <dbReference type="ARBA" id="ARBA00022679"/>
    </source>
</evidence>
<evidence type="ECO:0000256" key="2">
    <source>
        <dbReference type="ARBA" id="ARBA00023315"/>
    </source>
</evidence>
<dbReference type="GO" id="GO:0016747">
    <property type="term" value="F:acyltransferase activity, transferring groups other than amino-acyl groups"/>
    <property type="evidence" value="ECO:0007669"/>
    <property type="project" value="InterPro"/>
</dbReference>
<dbReference type="InterPro" id="IPR000182">
    <property type="entry name" value="GNAT_dom"/>
</dbReference>
<evidence type="ECO:0000313" key="5">
    <source>
        <dbReference type="Proteomes" id="UP000199651"/>
    </source>
</evidence>
<dbReference type="InterPro" id="IPR016181">
    <property type="entry name" value="Acyl_CoA_acyltransferase"/>
</dbReference>
<dbReference type="CDD" id="cd04301">
    <property type="entry name" value="NAT_SF"/>
    <property type="match status" value="1"/>
</dbReference>
<dbReference type="AlphaFoldDB" id="A0A1H0V441"/>
<evidence type="ECO:0000259" key="3">
    <source>
        <dbReference type="PROSITE" id="PS51186"/>
    </source>
</evidence>
<dbReference type="Gene3D" id="3.40.630.30">
    <property type="match status" value="1"/>
</dbReference>
<keyword evidence="5" id="KW-1185">Reference proteome</keyword>
<dbReference type="InterPro" id="IPR050832">
    <property type="entry name" value="Bact_Acetyltransf"/>
</dbReference>
<dbReference type="SUPFAM" id="SSF55729">
    <property type="entry name" value="Acyl-CoA N-acyltransferases (Nat)"/>
    <property type="match status" value="1"/>
</dbReference>
<dbReference type="STRING" id="504798.SAMN05421871_101756"/>
<gene>
    <name evidence="4" type="ORF">SAMN05192558_1132</name>
</gene>
<reference evidence="5" key="1">
    <citation type="submission" date="2016-10" db="EMBL/GenBank/DDBJ databases">
        <authorList>
            <person name="Varghese N."/>
            <person name="Submissions S."/>
        </authorList>
    </citation>
    <scope>NUCLEOTIDE SEQUENCE [LARGE SCALE GENOMIC DNA]</scope>
    <source>
        <strain evidence="5">IBRC-M 10655</strain>
    </source>
</reference>
<sequence>MQRAPGVVWVNDLNPWRATAGLWVNPRMIREAVAGDFERLREIEVLAGEVFRTVGMDFIADMPPPPVEVLAEFAGDGRCWVAVEDGVVGGYLLAEVVDECAHVAQVSVDPRFRGRRLGARLIDHLDAWARARGLAGLTLTTYRDLPWNGVYYAKIGFEVVEPTPGLAALVAHEAGLGLDPALRVCMRR</sequence>
<proteinExistence type="predicted"/>
<feature type="domain" description="N-acetyltransferase" evidence="3">
    <location>
        <begin position="27"/>
        <end position="179"/>
    </location>
</feature>
<dbReference type="PROSITE" id="PS51186">
    <property type="entry name" value="GNAT"/>
    <property type="match status" value="1"/>
</dbReference>
<dbReference type="Proteomes" id="UP000199651">
    <property type="component" value="Unassembled WGS sequence"/>
</dbReference>
<evidence type="ECO:0000313" key="4">
    <source>
        <dbReference type="EMBL" id="SDP73282.1"/>
    </source>
</evidence>
<dbReference type="PANTHER" id="PTHR43877">
    <property type="entry name" value="AMINOALKYLPHOSPHONATE N-ACETYLTRANSFERASE-RELATED-RELATED"/>
    <property type="match status" value="1"/>
</dbReference>
<protein>
    <submittedName>
        <fullName evidence="4">Acetyltransferase (GNAT) domain-containing protein</fullName>
    </submittedName>
</protein>
<keyword evidence="1 4" id="KW-0808">Transferase</keyword>
<dbReference type="Pfam" id="PF00583">
    <property type="entry name" value="Acetyltransf_1"/>
    <property type="match status" value="1"/>
</dbReference>
<organism evidence="4 5">
    <name type="scientific">Actinokineospora alba</name>
    <dbReference type="NCBI Taxonomy" id="504798"/>
    <lineage>
        <taxon>Bacteria</taxon>
        <taxon>Bacillati</taxon>
        <taxon>Actinomycetota</taxon>
        <taxon>Actinomycetes</taxon>
        <taxon>Pseudonocardiales</taxon>
        <taxon>Pseudonocardiaceae</taxon>
        <taxon>Actinokineospora</taxon>
    </lineage>
</organism>
<keyword evidence="2" id="KW-0012">Acyltransferase</keyword>
<dbReference type="EMBL" id="FNJB01000013">
    <property type="protein sequence ID" value="SDP73282.1"/>
    <property type="molecule type" value="Genomic_DNA"/>
</dbReference>
<accession>A0A1H0V441</accession>